<reference evidence="3" key="1">
    <citation type="submission" date="2020-08" db="EMBL/GenBank/DDBJ databases">
        <title>Genome public.</title>
        <authorList>
            <person name="Liu C."/>
            <person name="Sun Q."/>
        </authorList>
    </citation>
    <scope>NUCLEOTIDE SEQUENCE</scope>
    <source>
        <strain evidence="3">NSJ-50</strain>
    </source>
</reference>
<dbReference type="EMBL" id="JACRTE010000001">
    <property type="protein sequence ID" value="MBC8595424.1"/>
    <property type="molecule type" value="Genomic_DNA"/>
</dbReference>
<dbReference type="RefSeq" id="WP_178348463.1">
    <property type="nucleotide sequence ID" value="NZ_JACRTE010000001.1"/>
</dbReference>
<evidence type="ECO:0000313" key="4">
    <source>
        <dbReference type="Proteomes" id="UP000647416"/>
    </source>
</evidence>
<dbReference type="PANTHER" id="PTHR42954:SF2">
    <property type="entry name" value="FE(2+) TRANSPORT PROTEIN A"/>
    <property type="match status" value="1"/>
</dbReference>
<dbReference type="InterPro" id="IPR052713">
    <property type="entry name" value="FeoA"/>
</dbReference>
<sequence length="80" mass="8479">MAYSLNDLKVGQSATVDELNSSGSIRRRLLDIGLIGNTKVECIGKSPSGDPKAFLIRGAVIAIRSEDCEGVLIKNIFGEG</sequence>
<organism evidence="3 4">
    <name type="scientific">Qingrenia yutianensis</name>
    <dbReference type="NCBI Taxonomy" id="2763676"/>
    <lineage>
        <taxon>Bacteria</taxon>
        <taxon>Bacillati</taxon>
        <taxon>Bacillota</taxon>
        <taxon>Clostridia</taxon>
        <taxon>Eubacteriales</taxon>
        <taxon>Oscillospiraceae</taxon>
        <taxon>Qingrenia</taxon>
    </lineage>
</organism>
<evidence type="ECO:0000256" key="1">
    <source>
        <dbReference type="ARBA" id="ARBA00023004"/>
    </source>
</evidence>
<dbReference type="SMART" id="SM00899">
    <property type="entry name" value="FeoA"/>
    <property type="match status" value="1"/>
</dbReference>
<dbReference type="Pfam" id="PF04023">
    <property type="entry name" value="FeoA"/>
    <property type="match status" value="1"/>
</dbReference>
<comment type="caution">
    <text evidence="3">The sequence shown here is derived from an EMBL/GenBank/DDBJ whole genome shotgun (WGS) entry which is preliminary data.</text>
</comment>
<proteinExistence type="predicted"/>
<keyword evidence="1" id="KW-0408">Iron</keyword>
<evidence type="ECO:0000313" key="3">
    <source>
        <dbReference type="EMBL" id="MBC8595424.1"/>
    </source>
</evidence>
<dbReference type="AlphaFoldDB" id="A0A926IRI2"/>
<keyword evidence="4" id="KW-1185">Reference proteome</keyword>
<dbReference type="InterPro" id="IPR008988">
    <property type="entry name" value="Transcriptional_repressor_C"/>
</dbReference>
<dbReference type="InterPro" id="IPR007167">
    <property type="entry name" value="Fe-transptr_FeoA-like"/>
</dbReference>
<feature type="domain" description="Ferrous iron transporter FeoA-like" evidence="2">
    <location>
        <begin position="3"/>
        <end position="75"/>
    </location>
</feature>
<protein>
    <submittedName>
        <fullName evidence="3">Ferrous iron transport protein A</fullName>
    </submittedName>
</protein>
<accession>A0A926IRI2</accession>
<dbReference type="Proteomes" id="UP000647416">
    <property type="component" value="Unassembled WGS sequence"/>
</dbReference>
<name>A0A926IRI2_9FIRM</name>
<dbReference type="PANTHER" id="PTHR42954">
    <property type="entry name" value="FE(2+) TRANSPORT PROTEIN A"/>
    <property type="match status" value="1"/>
</dbReference>
<dbReference type="Gene3D" id="2.30.30.90">
    <property type="match status" value="1"/>
</dbReference>
<evidence type="ECO:0000259" key="2">
    <source>
        <dbReference type="SMART" id="SM00899"/>
    </source>
</evidence>
<dbReference type="SUPFAM" id="SSF50037">
    <property type="entry name" value="C-terminal domain of transcriptional repressors"/>
    <property type="match status" value="1"/>
</dbReference>
<dbReference type="InterPro" id="IPR038157">
    <property type="entry name" value="FeoA_core_dom"/>
</dbReference>
<dbReference type="GO" id="GO:0046914">
    <property type="term" value="F:transition metal ion binding"/>
    <property type="evidence" value="ECO:0007669"/>
    <property type="project" value="InterPro"/>
</dbReference>
<gene>
    <name evidence="3" type="ORF">H8706_00880</name>
</gene>